<dbReference type="OrthoDB" id="495847at2"/>
<sequence length="89" mass="9923">MATIIISDLETIDKNTFLYDLNSEEIQQIVDTDILPLSGGFDLNFLLTTIQDVITNQTSSDNGLFGSNSRNNKIFSLDFSNPSLYLVTK</sequence>
<accession>A0A480A934</accession>
<name>A0A480A934_9CYAN</name>
<comment type="caution">
    <text evidence="1">The sequence shown here is derived from an EMBL/GenBank/DDBJ whole genome shotgun (WGS) entry which is preliminary data.</text>
</comment>
<dbReference type="EMBL" id="BJCF01000001">
    <property type="protein sequence ID" value="GCL40456.1"/>
    <property type="molecule type" value="Genomic_DNA"/>
</dbReference>
<protein>
    <submittedName>
        <fullName evidence="1">Uncharacterized protein</fullName>
    </submittedName>
</protein>
<dbReference type="AlphaFoldDB" id="A0A480A934"/>
<organism evidence="1 2">
    <name type="scientific">Dolichospermum planctonicum</name>
    <dbReference type="NCBI Taxonomy" id="136072"/>
    <lineage>
        <taxon>Bacteria</taxon>
        <taxon>Bacillati</taxon>
        <taxon>Cyanobacteriota</taxon>
        <taxon>Cyanophyceae</taxon>
        <taxon>Nostocales</taxon>
        <taxon>Aphanizomenonaceae</taxon>
        <taxon>Dolichospermum</taxon>
    </lineage>
</organism>
<evidence type="ECO:0000313" key="2">
    <source>
        <dbReference type="Proteomes" id="UP000299367"/>
    </source>
</evidence>
<reference evidence="2" key="1">
    <citation type="submission" date="2019-02" db="EMBL/GenBank/DDBJ databases">
        <title>Draft genome sequence of Dolichospermum planctonicum NIES-80.</title>
        <authorList>
            <person name="Yamaguchi H."/>
            <person name="Suzuki S."/>
            <person name="Kawachi M."/>
        </authorList>
    </citation>
    <scope>NUCLEOTIDE SEQUENCE [LARGE SCALE GENOMIC DNA]</scope>
    <source>
        <strain evidence="2">NIES-80</strain>
    </source>
</reference>
<gene>
    <name evidence="1" type="ORF">NIES80_01430</name>
</gene>
<dbReference type="RefSeq" id="WP_137906312.1">
    <property type="nucleotide sequence ID" value="NZ_BJCF01000001.1"/>
</dbReference>
<proteinExistence type="predicted"/>
<evidence type="ECO:0000313" key="1">
    <source>
        <dbReference type="EMBL" id="GCL40456.1"/>
    </source>
</evidence>
<dbReference type="Proteomes" id="UP000299367">
    <property type="component" value="Unassembled WGS sequence"/>
</dbReference>